<dbReference type="KEGG" id="scy:SCATT_06300"/>
<dbReference type="STRING" id="1003195.SCATT_06300"/>
<comment type="similarity">
    <text evidence="1">Belongs to the class IV-like SAM-binding methyltransferase superfamily. RNA methyltransferase TrmH family.</text>
</comment>
<dbReference type="GO" id="GO:0003723">
    <property type="term" value="F:RNA binding"/>
    <property type="evidence" value="ECO:0007669"/>
    <property type="project" value="InterPro"/>
</dbReference>
<keyword evidence="3" id="KW-0808">Transferase</keyword>
<evidence type="ECO:0000313" key="8">
    <source>
        <dbReference type="Proteomes" id="UP000007842"/>
    </source>
</evidence>
<dbReference type="InterPro" id="IPR029028">
    <property type="entry name" value="Alpha/beta_knot_MTases"/>
</dbReference>
<dbReference type="Proteomes" id="UP000007842">
    <property type="component" value="Chromosome"/>
</dbReference>
<keyword evidence="5" id="KW-1133">Transmembrane helix</keyword>
<evidence type="ECO:0000256" key="4">
    <source>
        <dbReference type="ARBA" id="ARBA00022691"/>
    </source>
</evidence>
<dbReference type="PATRIC" id="fig|1003195.29.peg.630"/>
<evidence type="ECO:0000256" key="5">
    <source>
        <dbReference type="SAM" id="Phobius"/>
    </source>
</evidence>
<proteinExistence type="inferred from homology"/>
<accession>G8WTB8</accession>
<keyword evidence="5" id="KW-0472">Membrane</keyword>
<dbReference type="SUPFAM" id="SSF75217">
    <property type="entry name" value="alpha/beta knot"/>
    <property type="match status" value="1"/>
</dbReference>
<reference evidence="8" key="1">
    <citation type="submission" date="2011-12" db="EMBL/GenBank/DDBJ databases">
        <title>Complete genome sequence of Streptomyces cattleya strain DSM 46488.</title>
        <authorList>
            <person name="Ou H.-Y."/>
            <person name="Li P."/>
            <person name="Zhao C."/>
            <person name="O'Hagan D."/>
            <person name="Deng Z."/>
        </authorList>
    </citation>
    <scope>NUCLEOTIDE SEQUENCE [LARGE SCALE GENOMIC DNA]</scope>
    <source>
        <strain evidence="8">ATCC 35852 / DSM 46488 / JCM 4925 / NBRC 14057 / NRRL 8057</strain>
    </source>
</reference>
<dbReference type="RefSeq" id="WP_014627389.1">
    <property type="nucleotide sequence ID" value="NC_016111.1"/>
</dbReference>
<evidence type="ECO:0000256" key="1">
    <source>
        <dbReference type="ARBA" id="ARBA00007228"/>
    </source>
</evidence>
<keyword evidence="2" id="KW-0489">Methyltransferase</keyword>
<feature type="transmembrane region" description="Helical" evidence="5">
    <location>
        <begin position="34"/>
        <end position="54"/>
    </location>
</feature>
<dbReference type="GO" id="GO:0002128">
    <property type="term" value="P:tRNA nucleoside ribose methylation"/>
    <property type="evidence" value="ECO:0007669"/>
    <property type="project" value="TreeGrafter"/>
</dbReference>
<evidence type="ECO:0000259" key="6">
    <source>
        <dbReference type="Pfam" id="PF00588"/>
    </source>
</evidence>
<dbReference type="InterPro" id="IPR001537">
    <property type="entry name" value="SpoU_MeTrfase"/>
</dbReference>
<keyword evidence="5" id="KW-0812">Transmembrane</keyword>
<dbReference type="AlphaFoldDB" id="G8WTB8"/>
<dbReference type="PANTHER" id="PTHR42786:SF6">
    <property type="entry name" value="TRNA_RRNA METHYLTRANSFERASE SPOU TYPE DOMAIN-CONTAINING PROTEIN"/>
    <property type="match status" value="1"/>
</dbReference>
<dbReference type="GO" id="GO:0005829">
    <property type="term" value="C:cytosol"/>
    <property type="evidence" value="ECO:0007669"/>
    <property type="project" value="TreeGrafter"/>
</dbReference>
<dbReference type="InterPro" id="IPR029026">
    <property type="entry name" value="tRNA_m1G_MTases_N"/>
</dbReference>
<dbReference type="PANTHER" id="PTHR42786">
    <property type="entry name" value="TRNA/RRNA METHYLTRANSFERASE"/>
    <property type="match status" value="1"/>
</dbReference>
<keyword evidence="8" id="KW-1185">Reference proteome</keyword>
<dbReference type="InterPro" id="IPR004384">
    <property type="entry name" value="RNA_MeTrfase_TrmJ/LasT"/>
</dbReference>
<sequence>MTTTTLALPTTGEPRRGYFAIGIYATKTSRNVGMLWRAAALYGAAFVFTVGARYRHQATDTCKTPLHTPLLHFCDLEDLVEHLPHACQLVGVEMSENAVPLTRFVHPARAAYLLGAEDTGLPAPVLDRCHTLLTVPTMLPISLNVAVAGSITLYDRHAKAVAR</sequence>
<evidence type="ECO:0000256" key="3">
    <source>
        <dbReference type="ARBA" id="ARBA00022679"/>
    </source>
</evidence>
<dbReference type="GO" id="GO:0008173">
    <property type="term" value="F:RNA methyltransferase activity"/>
    <property type="evidence" value="ECO:0007669"/>
    <property type="project" value="InterPro"/>
</dbReference>
<keyword evidence="4" id="KW-0949">S-adenosyl-L-methionine</keyword>
<dbReference type="Gene3D" id="3.40.1280.10">
    <property type="match status" value="1"/>
</dbReference>
<dbReference type="eggNOG" id="COG0566">
    <property type="taxonomic scope" value="Bacteria"/>
</dbReference>
<feature type="domain" description="tRNA/rRNA methyltransferase SpoU type" evidence="6">
    <location>
        <begin position="21"/>
        <end position="154"/>
    </location>
</feature>
<dbReference type="Pfam" id="PF00588">
    <property type="entry name" value="SpoU_methylase"/>
    <property type="match status" value="1"/>
</dbReference>
<gene>
    <name evidence="7" type="ordered locus">SCATT_06300</name>
</gene>
<evidence type="ECO:0000313" key="7">
    <source>
        <dbReference type="EMBL" id="AEW93001.1"/>
    </source>
</evidence>
<protein>
    <recommendedName>
        <fullName evidence="6">tRNA/rRNA methyltransferase SpoU type domain-containing protein</fullName>
    </recommendedName>
</protein>
<dbReference type="CDD" id="cd18098">
    <property type="entry name" value="SpoU-like"/>
    <property type="match status" value="1"/>
</dbReference>
<evidence type="ECO:0000256" key="2">
    <source>
        <dbReference type="ARBA" id="ARBA00022603"/>
    </source>
</evidence>
<name>G8WTB8_STREN</name>
<organism evidence="7 8">
    <name type="scientific">Streptantibioticus cattleyicolor (strain ATCC 35852 / DSM 46488 / JCM 4925 / NBRC 14057 / NRRL 8057)</name>
    <name type="common">Streptomyces cattleya</name>
    <dbReference type="NCBI Taxonomy" id="1003195"/>
    <lineage>
        <taxon>Bacteria</taxon>
        <taxon>Bacillati</taxon>
        <taxon>Actinomycetota</taxon>
        <taxon>Actinomycetes</taxon>
        <taxon>Kitasatosporales</taxon>
        <taxon>Streptomycetaceae</taxon>
        <taxon>Streptantibioticus</taxon>
    </lineage>
</organism>
<dbReference type="HOGENOM" id="CLU_095692_2_0_11"/>
<dbReference type="EMBL" id="CP003219">
    <property type="protein sequence ID" value="AEW93001.1"/>
    <property type="molecule type" value="Genomic_DNA"/>
</dbReference>